<dbReference type="PANTHER" id="PTHR43586:SF4">
    <property type="entry name" value="ISOPENICILLIN N EPIMERASE"/>
    <property type="match status" value="1"/>
</dbReference>
<dbReference type="RefSeq" id="WP_039312300.1">
    <property type="nucleotide sequence ID" value="NZ_CP006905.1"/>
</dbReference>
<dbReference type="Gene3D" id="3.90.1150.10">
    <property type="entry name" value="Aspartate Aminotransferase, domain 1"/>
    <property type="match status" value="1"/>
</dbReference>
<reference evidence="7 8" key="1">
    <citation type="journal article" date="2015" name="Infect. Genet. Evol.">
        <title>Genomic sequences of six botulinum neurotoxin-producing strains representing three clostridial species illustrate the mobility and diversity of botulinum neurotoxin genes.</title>
        <authorList>
            <person name="Smith T.J."/>
            <person name="Hill K.K."/>
            <person name="Xie G."/>
            <person name="Foley B.T."/>
            <person name="Williamson C.H."/>
            <person name="Foster J.T."/>
            <person name="Johnson S.L."/>
            <person name="Chertkov O."/>
            <person name="Teshima H."/>
            <person name="Gibbons H.S."/>
            <person name="Johnsky L.A."/>
            <person name="Karavis M.A."/>
            <person name="Smith L.A."/>
        </authorList>
    </citation>
    <scope>NUCLEOTIDE SEQUENCE [LARGE SCALE GENOMIC DNA]</scope>
    <source>
        <strain evidence="7">Sullivan</strain>
    </source>
</reference>
<dbReference type="Gene3D" id="3.40.640.10">
    <property type="entry name" value="Type I PLP-dependent aspartate aminotransferase-like (Major domain)"/>
    <property type="match status" value="1"/>
</dbReference>
<keyword evidence="7" id="KW-0808">Transferase</keyword>
<evidence type="ECO:0000259" key="6">
    <source>
        <dbReference type="Pfam" id="PF00266"/>
    </source>
</evidence>
<keyword evidence="8" id="KW-1185">Reference proteome</keyword>
<dbReference type="KEGG" id="cbv:U729_1079"/>
<keyword evidence="7" id="KW-0032">Aminotransferase</keyword>
<accession>A0A0A7FYP7</accession>
<sequence length="384" mass="42024">MKVYLDNASTTFPKPKVVVDSIYNYLVNVGGNANRSNNSNTLESNREIFVARERIAEFFNYDKIENVVFTNNITSSLNMLIKGTLKPGDHVITSSLEHNSVIRPIISCKENLGVEVDFVKGNSKGFINPNDFEKYIKENTKLIVLTHASNVTGCIQPIKEVGEICKKHGIFFIVDTAQSAGTIPIDFKEIGANALAFTGHKSLLGPQGIGGFIIDDELNKHCSTIIEGGTGSLSHDIHQPSFMPDKFECGTLNIPGIVGLSNAINFINEVGISNIKEKNSCLYKKLLKGILSIDNYEVYGDETGENATTSLSLNLKGADTSELSFYLDDHGISNRSGLHCAPKCHETIGTFPTGSVRLSISYFNTEEEIDYTLSVLKNAAKELI</sequence>
<protein>
    <recommendedName>
        <fullName evidence="3">cysteine desulfurase</fullName>
        <ecNumber evidence="3">2.8.1.7</ecNumber>
    </recommendedName>
</protein>
<feature type="domain" description="Aminotransferase class V" evidence="6">
    <location>
        <begin position="3"/>
        <end position="371"/>
    </location>
</feature>
<dbReference type="InterPro" id="IPR016454">
    <property type="entry name" value="Cysteine_dSase"/>
</dbReference>
<evidence type="ECO:0000256" key="2">
    <source>
        <dbReference type="ARBA" id="ARBA00010447"/>
    </source>
</evidence>
<dbReference type="NCBIfam" id="TIGR01977">
    <property type="entry name" value="am_tr_V_EF2568"/>
    <property type="match status" value="1"/>
</dbReference>
<dbReference type="InterPro" id="IPR015422">
    <property type="entry name" value="PyrdxlP-dep_Trfase_small"/>
</dbReference>
<evidence type="ECO:0000256" key="5">
    <source>
        <dbReference type="ARBA" id="ARBA00050776"/>
    </source>
</evidence>
<comment type="cofactor">
    <cofactor evidence="1">
        <name>pyridoxal 5'-phosphate</name>
        <dbReference type="ChEBI" id="CHEBI:597326"/>
    </cofactor>
</comment>
<evidence type="ECO:0000256" key="1">
    <source>
        <dbReference type="ARBA" id="ARBA00001933"/>
    </source>
</evidence>
<dbReference type="AlphaFoldDB" id="A0A0A7FYP7"/>
<dbReference type="EMBL" id="CP006905">
    <property type="protein sequence ID" value="AIY84708.1"/>
    <property type="molecule type" value="Genomic_DNA"/>
</dbReference>
<dbReference type="SUPFAM" id="SSF53383">
    <property type="entry name" value="PLP-dependent transferases"/>
    <property type="match status" value="1"/>
</dbReference>
<dbReference type="InterPro" id="IPR000192">
    <property type="entry name" value="Aminotrans_V_dom"/>
</dbReference>
<dbReference type="HOGENOM" id="CLU_003433_2_4_9"/>
<dbReference type="InterPro" id="IPR015424">
    <property type="entry name" value="PyrdxlP-dep_Trfase"/>
</dbReference>
<dbReference type="PIRSF" id="PIRSF005572">
    <property type="entry name" value="NifS"/>
    <property type="match status" value="1"/>
</dbReference>
<dbReference type="PANTHER" id="PTHR43586">
    <property type="entry name" value="CYSTEINE DESULFURASE"/>
    <property type="match status" value="1"/>
</dbReference>
<name>A0A0A7FYP7_9CLOT</name>
<dbReference type="InterPro" id="IPR010969">
    <property type="entry name" value="Cys_dSase-rel_unknwn_funct"/>
</dbReference>
<dbReference type="Pfam" id="PF00266">
    <property type="entry name" value="Aminotran_5"/>
    <property type="match status" value="1"/>
</dbReference>
<dbReference type="GO" id="GO:0031071">
    <property type="term" value="F:cysteine desulfurase activity"/>
    <property type="evidence" value="ECO:0007669"/>
    <property type="project" value="UniProtKB-EC"/>
</dbReference>
<dbReference type="OrthoDB" id="9804366at2"/>
<evidence type="ECO:0000313" key="7">
    <source>
        <dbReference type="EMBL" id="AIY84708.1"/>
    </source>
</evidence>
<dbReference type="InterPro" id="IPR015421">
    <property type="entry name" value="PyrdxlP-dep_Trfase_major"/>
</dbReference>
<proteinExistence type="inferred from homology"/>
<dbReference type="eggNOG" id="COG0520">
    <property type="taxonomic scope" value="Bacteria"/>
</dbReference>
<comment type="catalytic activity">
    <reaction evidence="5">
        <text>(sulfur carrier)-H + L-cysteine = (sulfur carrier)-SH + L-alanine</text>
        <dbReference type="Rhea" id="RHEA:43892"/>
        <dbReference type="Rhea" id="RHEA-COMP:14737"/>
        <dbReference type="Rhea" id="RHEA-COMP:14739"/>
        <dbReference type="ChEBI" id="CHEBI:29917"/>
        <dbReference type="ChEBI" id="CHEBI:35235"/>
        <dbReference type="ChEBI" id="CHEBI:57972"/>
        <dbReference type="ChEBI" id="CHEBI:64428"/>
        <dbReference type="EC" id="2.8.1.7"/>
    </reaction>
</comment>
<comment type="similarity">
    <text evidence="2">Belongs to the class-V pyridoxal-phosphate-dependent aminotransferase family. Csd subfamily.</text>
</comment>
<organism evidence="7 8">
    <name type="scientific">Clostridium baratii str. Sullivan</name>
    <dbReference type="NCBI Taxonomy" id="1415775"/>
    <lineage>
        <taxon>Bacteria</taxon>
        <taxon>Bacillati</taxon>
        <taxon>Bacillota</taxon>
        <taxon>Clostridia</taxon>
        <taxon>Eubacteriales</taxon>
        <taxon>Clostridiaceae</taxon>
        <taxon>Clostridium</taxon>
    </lineage>
</organism>
<evidence type="ECO:0000256" key="4">
    <source>
        <dbReference type="ARBA" id="ARBA00022898"/>
    </source>
</evidence>
<gene>
    <name evidence="7" type="ORF">U729_1079</name>
</gene>
<keyword evidence="4" id="KW-0663">Pyridoxal phosphate</keyword>
<dbReference type="Proteomes" id="UP000030635">
    <property type="component" value="Chromosome"/>
</dbReference>
<evidence type="ECO:0000256" key="3">
    <source>
        <dbReference type="ARBA" id="ARBA00012239"/>
    </source>
</evidence>
<dbReference type="STRING" id="1561.NPD11_1922"/>
<evidence type="ECO:0000313" key="8">
    <source>
        <dbReference type="Proteomes" id="UP000030635"/>
    </source>
</evidence>
<dbReference type="GO" id="GO:0008483">
    <property type="term" value="F:transaminase activity"/>
    <property type="evidence" value="ECO:0007669"/>
    <property type="project" value="UniProtKB-KW"/>
</dbReference>
<dbReference type="EC" id="2.8.1.7" evidence="3"/>